<feature type="chain" id="PRO_5018747845" description="All-trans-retinol 13,14-reductase" evidence="18">
    <location>
        <begin position="23"/>
        <end position="543"/>
    </location>
</feature>
<evidence type="ECO:0000256" key="17">
    <source>
        <dbReference type="ARBA" id="ARBA00048815"/>
    </source>
</evidence>
<dbReference type="PANTHER" id="PTHR46091">
    <property type="entry name" value="BLR7054 PROTEIN"/>
    <property type="match status" value="1"/>
</dbReference>
<keyword evidence="13" id="KW-0443">Lipid metabolism</keyword>
<evidence type="ECO:0000256" key="7">
    <source>
        <dbReference type="ARBA" id="ARBA00022729"/>
    </source>
</evidence>
<evidence type="ECO:0000313" key="20">
    <source>
        <dbReference type="Proteomes" id="UP000257200"/>
    </source>
</evidence>
<dbReference type="InterPro" id="IPR036188">
    <property type="entry name" value="FAD/NAD-bd_sf"/>
</dbReference>
<keyword evidence="8" id="KW-0256">Endoplasmic reticulum</keyword>
<evidence type="ECO:0000256" key="11">
    <source>
        <dbReference type="ARBA" id="ARBA00023002"/>
    </source>
</evidence>
<dbReference type="Gene3D" id="3.50.50.60">
    <property type="entry name" value="FAD/NAD(P)-binding domain"/>
    <property type="match status" value="1"/>
</dbReference>
<dbReference type="Ensembl" id="ENSAPOT00000010857.1">
    <property type="protein sequence ID" value="ENSAPOP00000023615.1"/>
    <property type="gene ID" value="ENSAPOG00000005551.1"/>
</dbReference>
<comment type="cofactor">
    <cofactor evidence="3">
        <name>FAD</name>
        <dbReference type="ChEBI" id="CHEBI:57692"/>
    </cofactor>
</comment>
<evidence type="ECO:0000256" key="18">
    <source>
        <dbReference type="SAM" id="SignalP"/>
    </source>
</evidence>
<keyword evidence="12" id="KW-0520">NAD</keyword>
<evidence type="ECO:0000256" key="1">
    <source>
        <dbReference type="ARBA" id="ARBA00001911"/>
    </source>
</evidence>
<comment type="cofactor">
    <cofactor evidence="2">
        <name>NADP(+)</name>
        <dbReference type="ChEBI" id="CHEBI:58349"/>
    </cofactor>
</comment>
<dbReference type="STRING" id="80966.ENSAPOP00000023615"/>
<dbReference type="FunCoup" id="A0A3Q1H3L5">
    <property type="interactions" value="53"/>
</dbReference>
<keyword evidence="11" id="KW-0560">Oxidoreductase</keyword>
<proteinExistence type="inferred from homology"/>
<dbReference type="Proteomes" id="UP000257200">
    <property type="component" value="Unplaced"/>
</dbReference>
<dbReference type="EC" id="1.3.99.23" evidence="15"/>
<dbReference type="GO" id="GO:0005789">
    <property type="term" value="C:endoplasmic reticulum membrane"/>
    <property type="evidence" value="ECO:0007669"/>
    <property type="project" value="UniProtKB-SubCell"/>
</dbReference>
<keyword evidence="9" id="KW-0274">FAD</keyword>
<evidence type="ECO:0000256" key="12">
    <source>
        <dbReference type="ARBA" id="ARBA00023027"/>
    </source>
</evidence>
<evidence type="ECO:0000256" key="16">
    <source>
        <dbReference type="ARBA" id="ARBA00041141"/>
    </source>
</evidence>
<evidence type="ECO:0000256" key="10">
    <source>
        <dbReference type="ARBA" id="ARBA00022857"/>
    </source>
</evidence>
<evidence type="ECO:0000256" key="14">
    <source>
        <dbReference type="ARBA" id="ARBA00023136"/>
    </source>
</evidence>
<sequence>MWVFVAVVLVALVVFLLKYVFSGSGPNPFETDTREPLKKMVHDRKEKNKVLKQGFLASKVPDNLDAIIIGSGIGGLGLGVLMAKVGKKVLVLEQHDRAGGCCHTFTEKGFEFDVGIHYIGELSDHRPFRCMLDQMTDGQLQWEPLNNPFDYVVLGPPENRRRYPIYSGRTRFPEELKKCFPGEEKAIDEYVKLVKVGTCCTTVQFVIKSICSFIQPLKTPLSPTVTLQNYREFWAELQSVFSMHSTLVTHFLNGAWYPKGGATELSIVGEKLQQRSVFVSLNLASEPEAVSVHFCRILLTGAIQKHLSMVKHGEGGLSVFVGLNGTKEELGLKADNYWIFAENNFDELMMNYMNGDREESAKKVPLVFAACPSAKDPTWEERFPGKSTLTLVTFAKYAWFEEWKDDKVTNRGHDYKALKQAFIDSILEVVMDVFPKITRDKIEYIDAGTPITNTYYLGAMKGEIYGADHGIDRFRPELNATVRPQTPLKNLYLTGQDMFVCGLAGALAGALTCGSVILNRNLHLDAIALARKNKRMSDKLKGE</sequence>
<evidence type="ECO:0000256" key="3">
    <source>
        <dbReference type="ARBA" id="ARBA00001974"/>
    </source>
</evidence>
<reference evidence="19" key="1">
    <citation type="submission" date="2025-08" db="UniProtKB">
        <authorList>
            <consortium name="Ensembl"/>
        </authorList>
    </citation>
    <scope>IDENTIFICATION</scope>
</reference>
<dbReference type="SUPFAM" id="SSF51905">
    <property type="entry name" value="FAD/NAD(P)-binding domain"/>
    <property type="match status" value="1"/>
</dbReference>
<keyword evidence="14" id="KW-0472">Membrane</keyword>
<dbReference type="InterPro" id="IPR052206">
    <property type="entry name" value="Retinol_saturase"/>
</dbReference>
<organism evidence="19 20">
    <name type="scientific">Acanthochromis polyacanthus</name>
    <name type="common">spiny chromis</name>
    <dbReference type="NCBI Taxonomy" id="80966"/>
    <lineage>
        <taxon>Eukaryota</taxon>
        <taxon>Metazoa</taxon>
        <taxon>Chordata</taxon>
        <taxon>Craniata</taxon>
        <taxon>Vertebrata</taxon>
        <taxon>Euteleostomi</taxon>
        <taxon>Actinopterygii</taxon>
        <taxon>Neopterygii</taxon>
        <taxon>Teleostei</taxon>
        <taxon>Neoteleostei</taxon>
        <taxon>Acanthomorphata</taxon>
        <taxon>Ovalentaria</taxon>
        <taxon>Pomacentridae</taxon>
        <taxon>Acanthochromis</taxon>
    </lineage>
</organism>
<evidence type="ECO:0000256" key="9">
    <source>
        <dbReference type="ARBA" id="ARBA00022827"/>
    </source>
</evidence>
<evidence type="ECO:0000256" key="8">
    <source>
        <dbReference type="ARBA" id="ARBA00022824"/>
    </source>
</evidence>
<comment type="cofactor">
    <cofactor evidence="1">
        <name>NAD(+)</name>
        <dbReference type="ChEBI" id="CHEBI:57540"/>
    </cofactor>
</comment>
<comment type="similarity">
    <text evidence="5">Belongs to the carotenoid/retinoid oxidoreductase family. CrtISO subfamily.</text>
</comment>
<comment type="subcellular location">
    <subcellularLocation>
        <location evidence="4">Endoplasmic reticulum membrane</location>
        <topology evidence="4">Peripheral membrane protein</topology>
    </subcellularLocation>
</comment>
<evidence type="ECO:0000313" key="19">
    <source>
        <dbReference type="Ensembl" id="ENSAPOP00000023615.1"/>
    </source>
</evidence>
<keyword evidence="20" id="KW-1185">Reference proteome</keyword>
<evidence type="ECO:0000256" key="5">
    <source>
        <dbReference type="ARBA" id="ARBA00005855"/>
    </source>
</evidence>
<evidence type="ECO:0000256" key="13">
    <source>
        <dbReference type="ARBA" id="ARBA00023098"/>
    </source>
</evidence>
<dbReference type="AlphaFoldDB" id="A0A3Q1H3L5"/>
<dbReference type="InParanoid" id="A0A3Q1H3L5"/>
<dbReference type="Pfam" id="PF13450">
    <property type="entry name" value="NAD_binding_8"/>
    <property type="match status" value="1"/>
</dbReference>
<dbReference type="PANTHER" id="PTHR46091:SF1">
    <property type="entry name" value="ALL-TRANS-RETINOL 13,14-REDUCTASE"/>
    <property type="match status" value="1"/>
</dbReference>
<accession>A0A3Q1H3L5</accession>
<evidence type="ECO:0000256" key="4">
    <source>
        <dbReference type="ARBA" id="ARBA00004406"/>
    </source>
</evidence>
<keyword evidence="6" id="KW-0285">Flavoprotein</keyword>
<dbReference type="GeneTree" id="ENSGT00390000017613"/>
<evidence type="ECO:0000256" key="6">
    <source>
        <dbReference type="ARBA" id="ARBA00022630"/>
    </source>
</evidence>
<name>A0A3Q1H3L5_9TELE</name>
<dbReference type="GO" id="GO:0051786">
    <property type="term" value="F:all-trans-retinol 13,14-reductase activity"/>
    <property type="evidence" value="ECO:0007669"/>
    <property type="project" value="UniProtKB-EC"/>
</dbReference>
<keyword evidence="7 18" id="KW-0732">Signal</keyword>
<evidence type="ECO:0000256" key="2">
    <source>
        <dbReference type="ARBA" id="ARBA00001937"/>
    </source>
</evidence>
<protein>
    <recommendedName>
        <fullName evidence="16">All-trans-retinol 13,14-reductase</fullName>
        <ecNumber evidence="15">1.3.99.23</ecNumber>
    </recommendedName>
</protein>
<keyword evidence="10" id="KW-0521">NADP</keyword>
<evidence type="ECO:0000256" key="15">
    <source>
        <dbReference type="ARBA" id="ARBA00038979"/>
    </source>
</evidence>
<comment type="catalytic activity">
    <reaction evidence="17">
        <text>all-trans-13,14-dihydroretinol + A = all-trans-retinol + AH2</text>
        <dbReference type="Rhea" id="RHEA:19193"/>
        <dbReference type="ChEBI" id="CHEBI:13193"/>
        <dbReference type="ChEBI" id="CHEBI:17336"/>
        <dbReference type="ChEBI" id="CHEBI:17499"/>
        <dbReference type="ChEBI" id="CHEBI:52075"/>
        <dbReference type="EC" id="1.3.99.23"/>
    </reaction>
</comment>
<feature type="signal peptide" evidence="18">
    <location>
        <begin position="1"/>
        <end position="22"/>
    </location>
</feature>
<reference evidence="19" key="2">
    <citation type="submission" date="2025-09" db="UniProtKB">
        <authorList>
            <consortium name="Ensembl"/>
        </authorList>
    </citation>
    <scope>IDENTIFICATION</scope>
</reference>